<evidence type="ECO:0000256" key="1">
    <source>
        <dbReference type="SAM" id="MobiDB-lite"/>
    </source>
</evidence>
<sequence>MQVGRRSHPGVWCGGLTRPDPTPIILAVSLTSGFPRHPARAPTSYQTDAMIPRFPPPPPAGTPRRGEAVGRSAAPPPPPLSGHEWQLLKRGVGILATRATATTAAHGHPHHTTPIHHTRRSKNKTRWRTSACLKRPAPARLSPELLDPRHGNAPAIVRCACGPGRLVTYIGARTPAWCVVDRCFAGARRPCVAQ</sequence>
<feature type="compositionally biased region" description="Basic residues" evidence="1">
    <location>
        <begin position="107"/>
        <end position="127"/>
    </location>
</feature>
<reference evidence="2" key="2">
    <citation type="submission" date="2012-06" db="EMBL/GenBank/DDBJ databases">
        <authorList>
            <person name="Yu Y."/>
            <person name="Currie J."/>
            <person name="Lomeli R."/>
            <person name="Angelova A."/>
            <person name="Collura K."/>
            <person name="Wissotski M."/>
            <person name="Campos D."/>
            <person name="Kudrna D."/>
            <person name="Golser W."/>
            <person name="Ashely E."/>
            <person name="Descour A."/>
            <person name="Fernandes J."/>
            <person name="Soderlund C."/>
            <person name="Walbot V."/>
        </authorList>
    </citation>
    <scope>NUCLEOTIDE SEQUENCE</scope>
    <source>
        <strain evidence="2">B73</strain>
    </source>
</reference>
<protein>
    <submittedName>
        <fullName evidence="2">Uncharacterized protein</fullName>
    </submittedName>
</protein>
<reference evidence="2" key="1">
    <citation type="journal article" date="2009" name="PLoS Genet.">
        <title>Sequencing, mapping, and analysis of 27,455 maize full-length cDNAs.</title>
        <authorList>
            <person name="Soderlund C."/>
            <person name="Descour A."/>
            <person name="Kudrna D."/>
            <person name="Bomhoff M."/>
            <person name="Boyd L."/>
            <person name="Currie J."/>
            <person name="Angelova A."/>
            <person name="Collura K."/>
            <person name="Wissotski M."/>
            <person name="Ashley E."/>
            <person name="Morrow D."/>
            <person name="Fernandes J."/>
            <person name="Walbot V."/>
            <person name="Yu Y."/>
        </authorList>
    </citation>
    <scope>NUCLEOTIDE SEQUENCE</scope>
    <source>
        <strain evidence="2">B73</strain>
    </source>
</reference>
<name>B8A0S2_MAIZE</name>
<feature type="region of interest" description="Disordered" evidence="1">
    <location>
        <begin position="37"/>
        <end position="82"/>
    </location>
</feature>
<organism evidence="2">
    <name type="scientific">Zea mays</name>
    <name type="common">Maize</name>
    <dbReference type="NCBI Taxonomy" id="4577"/>
    <lineage>
        <taxon>Eukaryota</taxon>
        <taxon>Viridiplantae</taxon>
        <taxon>Streptophyta</taxon>
        <taxon>Embryophyta</taxon>
        <taxon>Tracheophyta</taxon>
        <taxon>Spermatophyta</taxon>
        <taxon>Magnoliopsida</taxon>
        <taxon>Liliopsida</taxon>
        <taxon>Poales</taxon>
        <taxon>Poaceae</taxon>
        <taxon>PACMAD clade</taxon>
        <taxon>Panicoideae</taxon>
        <taxon>Andropogonodae</taxon>
        <taxon>Andropogoneae</taxon>
        <taxon>Tripsacinae</taxon>
        <taxon>Zea</taxon>
    </lineage>
</organism>
<feature type="region of interest" description="Disordered" evidence="1">
    <location>
        <begin position="103"/>
        <end position="127"/>
    </location>
</feature>
<dbReference type="AlphaFoldDB" id="B8A0S2"/>
<evidence type="ECO:0000313" key="2">
    <source>
        <dbReference type="EMBL" id="ACL53771.1"/>
    </source>
</evidence>
<accession>B8A0S2</accession>
<proteinExistence type="evidence at transcript level"/>
<dbReference type="EMBL" id="BT055164">
    <property type="protein sequence ID" value="ACL53771.1"/>
    <property type="molecule type" value="mRNA"/>
</dbReference>